<dbReference type="EMBL" id="CZDF01000158">
    <property type="protein sequence ID" value="CUR33613.1"/>
    <property type="molecule type" value="Genomic_DNA"/>
</dbReference>
<name>A0A1J1LM19_9CYAN</name>
<dbReference type="Proteomes" id="UP000184315">
    <property type="component" value="Unassembled WGS sequence"/>
</dbReference>
<proteinExistence type="predicted"/>
<organism evidence="2 3">
    <name type="scientific">Planktothrix tepida PCC 9214</name>
    <dbReference type="NCBI Taxonomy" id="671072"/>
    <lineage>
        <taxon>Bacteria</taxon>
        <taxon>Bacillati</taxon>
        <taxon>Cyanobacteriota</taxon>
        <taxon>Cyanophyceae</taxon>
        <taxon>Oscillatoriophycideae</taxon>
        <taxon>Oscillatoriales</taxon>
        <taxon>Microcoleaceae</taxon>
        <taxon>Planktothrix</taxon>
    </lineage>
</organism>
<dbReference type="STRING" id="671072.PL9214520152"/>
<evidence type="ECO:0000256" key="1">
    <source>
        <dbReference type="SAM" id="MobiDB-lite"/>
    </source>
</evidence>
<evidence type="ECO:0000313" key="3">
    <source>
        <dbReference type="Proteomes" id="UP000184315"/>
    </source>
</evidence>
<reference evidence="3" key="1">
    <citation type="submission" date="2015-10" db="EMBL/GenBank/DDBJ databases">
        <authorList>
            <person name="Regsiter A."/>
            <person name="william w."/>
        </authorList>
    </citation>
    <scope>NUCLEOTIDE SEQUENCE [LARGE SCALE GENOMIC DNA]</scope>
</reference>
<evidence type="ECO:0008006" key="4">
    <source>
        <dbReference type="Google" id="ProtNLM"/>
    </source>
</evidence>
<accession>A0A1J1LM19</accession>
<sequence>MIAVFALEFPFPDGEDHPTQAETLNPPSMEASALLKYYGFDLSDQTSEQIVAEWLEQYEASWVFLAILEALYQGRYKAISVQQILIYWQRRGQAIYHFTSDFERLICHRFPQNLLLRSQNPESLPTQETQQKTIEKDIKPEINSELETPETDKLSLKHPDFYRKLKGFMGDKTQEKKKD</sequence>
<dbReference type="AlphaFoldDB" id="A0A1J1LM19"/>
<feature type="region of interest" description="Disordered" evidence="1">
    <location>
        <begin position="119"/>
        <end position="152"/>
    </location>
</feature>
<keyword evidence="3" id="KW-1185">Reference proteome</keyword>
<protein>
    <recommendedName>
        <fullName evidence="4">DnaD domain-containing protein</fullName>
    </recommendedName>
</protein>
<feature type="compositionally biased region" description="Basic and acidic residues" evidence="1">
    <location>
        <begin position="133"/>
        <end position="142"/>
    </location>
</feature>
<evidence type="ECO:0000313" key="2">
    <source>
        <dbReference type="EMBL" id="CUR33613.1"/>
    </source>
</evidence>
<feature type="compositionally biased region" description="Polar residues" evidence="1">
    <location>
        <begin position="119"/>
        <end position="132"/>
    </location>
</feature>
<gene>
    <name evidence="2" type="ORF">PL9214520152</name>
</gene>